<dbReference type="PANTHER" id="PTHR44936">
    <property type="entry name" value="SENSOR PROTEIN CREC"/>
    <property type="match status" value="1"/>
</dbReference>
<dbReference type="PROSITE" id="PS50109">
    <property type="entry name" value="HIS_KIN"/>
    <property type="match status" value="1"/>
</dbReference>
<dbReference type="PANTHER" id="PTHR44936:SF10">
    <property type="entry name" value="SENSOR PROTEIN RSTB"/>
    <property type="match status" value="1"/>
</dbReference>
<dbReference type="AlphaFoldDB" id="A0A4D6GX89"/>
<dbReference type="EMBL" id="CP038631">
    <property type="protein sequence ID" value="QCC45152.1"/>
    <property type="molecule type" value="Genomic_DNA"/>
</dbReference>
<protein>
    <recommendedName>
        <fullName evidence="2">histidine kinase</fullName>
        <ecNumber evidence="2">2.7.13.3</ecNumber>
    </recommendedName>
</protein>
<evidence type="ECO:0000256" key="1">
    <source>
        <dbReference type="ARBA" id="ARBA00000085"/>
    </source>
</evidence>
<evidence type="ECO:0000256" key="5">
    <source>
        <dbReference type="ARBA" id="ARBA00022741"/>
    </source>
</evidence>
<dbReference type="GO" id="GO:0016020">
    <property type="term" value="C:membrane"/>
    <property type="evidence" value="ECO:0007669"/>
    <property type="project" value="InterPro"/>
</dbReference>
<dbReference type="InterPro" id="IPR050980">
    <property type="entry name" value="2C_sensor_his_kinase"/>
</dbReference>
<sequence length="548" mass="58547">MRSQTLFAVILVVTALVLGGATYAGFQAYQNAVVDKHTTTVERNTALVRTELDAQLKTHEQSVELWATRPGVRAHGTARQRSALRALVNNSAFAGASVIAANGTMTALAAPQSDAASVVGSDFGDRRYVQRALAGTTYISNPVPAETGTNVVVVSTPVRRDGDIVATLNGAVYLSETGAFDLLRSDLPDSSGVTVTTDGGADIYHRPPSPNRSVTAHTVPLSEADWVVSVSESRAVIGPTIQRLTLLQTGSVISVFAVIAVFGWWNYRRNLAQVEALIDGFRALRDGAYGTHVDVGGADEWERIGTGFNEMSDTIDQSVAENRERARQLHVLDRVLRHTLRNELNVVRGRAELVASHATGEAAAHAAHIISRCDSLVETADKERAISDVLDTDTTPEPLDVARITETVVERAQADAPNADLTVDTPPTAVAAAVPQIGTAIQEVVTNAIQHADCTAPQVSVSVSEPTATEGMDHVRITVSDHGPGIPRMERRVLNGDDAIDALHHSQGLGLWLVYWAVTHSDGDLDFEDNTPRGSVVTIRLPARDDTA</sequence>
<evidence type="ECO:0000256" key="8">
    <source>
        <dbReference type="ARBA" id="ARBA00023224"/>
    </source>
</evidence>
<evidence type="ECO:0000256" key="4">
    <source>
        <dbReference type="ARBA" id="ARBA00022679"/>
    </source>
</evidence>
<evidence type="ECO:0000313" key="14">
    <source>
        <dbReference type="Proteomes" id="UP000323075"/>
    </source>
</evidence>
<evidence type="ECO:0000256" key="2">
    <source>
        <dbReference type="ARBA" id="ARBA00012438"/>
    </source>
</evidence>
<dbReference type="SUPFAM" id="SSF55874">
    <property type="entry name" value="ATPase domain of HSP90 chaperone/DNA topoisomerase II/histidine kinase"/>
    <property type="match status" value="1"/>
</dbReference>
<evidence type="ECO:0000259" key="10">
    <source>
        <dbReference type="PROSITE" id="PS50885"/>
    </source>
</evidence>
<dbReference type="RefSeq" id="WP_244288991.1">
    <property type="nucleotide sequence ID" value="NZ_VRYN01000003.1"/>
</dbReference>
<keyword evidence="5" id="KW-0547">Nucleotide-binding</keyword>
<dbReference type="EC" id="2.7.13.3" evidence="2"/>
<keyword evidence="3" id="KW-0597">Phosphoprotein</keyword>
<feature type="domain" description="Histidine kinase" evidence="9">
    <location>
        <begin position="335"/>
        <end position="545"/>
    </location>
</feature>
<dbReference type="InterPro" id="IPR004358">
    <property type="entry name" value="Sig_transdc_His_kin-like_C"/>
</dbReference>
<dbReference type="InterPro" id="IPR003660">
    <property type="entry name" value="HAMP_dom"/>
</dbReference>
<dbReference type="InterPro" id="IPR003594">
    <property type="entry name" value="HATPase_dom"/>
</dbReference>
<gene>
    <name evidence="12" type="ORF">APQ99_01821</name>
    <name evidence="11" type="ORF">HBSAL_07505</name>
</gene>
<dbReference type="GO" id="GO:0004673">
    <property type="term" value="F:protein histidine kinase activity"/>
    <property type="evidence" value="ECO:0007669"/>
    <property type="project" value="UniProtKB-EC"/>
</dbReference>
<reference evidence="11 13" key="1">
    <citation type="journal article" date="2019" name="Microbiol. Resour. Announc.">
        <title>The Genome Sequence of the Halobacterium salinarum Type Strain Is Closely Related to That of Laboratory Strains NRC-1 and R1.</title>
        <authorList>
            <person name="Pfeiffer F."/>
            <person name="Marchfelder A."/>
            <person name="Habermann B."/>
            <person name="Dyall-Smith M.L."/>
        </authorList>
    </citation>
    <scope>NUCLEOTIDE SEQUENCE [LARGE SCALE GENOMIC DNA]</scope>
    <source>
        <strain evidence="11">91-R6</strain>
        <strain evidence="13">ATCC 33171 / DSM 3754 / JCM 8978 / NBRC 102687 / NCIMB 764 / 91-R6</strain>
    </source>
</reference>
<dbReference type="Gene3D" id="3.30.450.20">
    <property type="entry name" value="PAS domain"/>
    <property type="match status" value="1"/>
</dbReference>
<feature type="domain" description="HAMP" evidence="10">
    <location>
        <begin position="268"/>
        <end position="320"/>
    </location>
</feature>
<comment type="catalytic activity">
    <reaction evidence="1">
        <text>ATP + protein L-histidine = ADP + protein N-phospho-L-histidine.</text>
        <dbReference type="EC" id="2.7.13.3"/>
    </reaction>
</comment>
<dbReference type="Pfam" id="PF02518">
    <property type="entry name" value="HATPase_c"/>
    <property type="match status" value="1"/>
</dbReference>
<accession>A0A4D6GX89</accession>
<evidence type="ECO:0000256" key="3">
    <source>
        <dbReference type="ARBA" id="ARBA00022553"/>
    </source>
</evidence>
<evidence type="ECO:0000256" key="7">
    <source>
        <dbReference type="ARBA" id="ARBA00022840"/>
    </source>
</evidence>
<evidence type="ECO:0000259" key="9">
    <source>
        <dbReference type="PROSITE" id="PS50109"/>
    </source>
</evidence>
<reference evidence="12 14" key="2">
    <citation type="submission" date="2019-07" db="EMBL/GenBank/DDBJ databases">
        <title>Genomic Encyclopedia of Archaeal and Bacterial Type Strains, Phase II (KMG-II): from individual species to whole genera.</title>
        <authorList>
            <person name="Goeker M."/>
        </authorList>
    </citation>
    <scope>NUCLEOTIDE SEQUENCE [LARGE SCALE GENOMIC DNA]</scope>
    <source>
        <strain evidence="12 14">DSM 3754</strain>
    </source>
</reference>
<dbReference type="GeneID" id="39855345"/>
<organism evidence="11 13">
    <name type="scientific">Halobacterium salinarum (strain ATCC 33171 / DSM 3754 / JCM 8978 / NBRC 102687 / NCIMB 764 / 91-R6)</name>
    <dbReference type="NCBI Taxonomy" id="2597657"/>
    <lineage>
        <taxon>Archaea</taxon>
        <taxon>Methanobacteriati</taxon>
        <taxon>Methanobacteriota</taxon>
        <taxon>Stenosarchaea group</taxon>
        <taxon>Halobacteria</taxon>
        <taxon>Halobacteriales</taxon>
        <taxon>Halobacteriaceae</taxon>
        <taxon>Halobacterium</taxon>
    </lineage>
</organism>
<dbReference type="SMART" id="SM00304">
    <property type="entry name" value="HAMP"/>
    <property type="match status" value="1"/>
</dbReference>
<evidence type="ECO:0000313" key="11">
    <source>
        <dbReference type="EMBL" id="QCC45152.1"/>
    </source>
</evidence>
<dbReference type="InterPro" id="IPR005467">
    <property type="entry name" value="His_kinase_dom"/>
</dbReference>
<keyword evidence="6 11" id="KW-0418">Kinase</keyword>
<reference evidence="11" key="3">
    <citation type="journal article" name="MicrobiologyOpen">
        <title>Whole-genome comparison between the type strain of Halobacterium salinarum (DSM 3754(T)) and the laboratory strains R1 and NRC-1.</title>
        <authorList>
            <person name="Pfeiffer F."/>
            <person name="Losensky G."/>
            <person name="Marchfelder A."/>
            <person name="Habermann B."/>
            <person name="Dyall-Smith M."/>
        </authorList>
    </citation>
    <scope>NUCLEOTIDE SEQUENCE</scope>
    <source>
        <strain evidence="11">91-R6</strain>
    </source>
</reference>
<dbReference type="InterPro" id="IPR036890">
    <property type="entry name" value="HATPase_C_sf"/>
</dbReference>
<dbReference type="EMBL" id="VRYN01000003">
    <property type="protein sequence ID" value="TYO76262.1"/>
    <property type="molecule type" value="Genomic_DNA"/>
</dbReference>
<dbReference type="GO" id="GO:0005524">
    <property type="term" value="F:ATP binding"/>
    <property type="evidence" value="ECO:0007669"/>
    <property type="project" value="UniProtKB-KW"/>
</dbReference>
<dbReference type="GO" id="GO:0007165">
    <property type="term" value="P:signal transduction"/>
    <property type="evidence" value="ECO:0007669"/>
    <property type="project" value="UniProtKB-KW"/>
</dbReference>
<dbReference type="SMART" id="SM00387">
    <property type="entry name" value="HATPase_c"/>
    <property type="match status" value="1"/>
</dbReference>
<dbReference type="Proteomes" id="UP000296216">
    <property type="component" value="Chromosome"/>
</dbReference>
<name>A0A4D6GX89_HALS9</name>
<proteinExistence type="predicted"/>
<dbReference type="Gene3D" id="3.30.565.10">
    <property type="entry name" value="Histidine kinase-like ATPase, C-terminal domain"/>
    <property type="match status" value="1"/>
</dbReference>
<dbReference type="PROSITE" id="PS50885">
    <property type="entry name" value="HAMP"/>
    <property type="match status" value="1"/>
</dbReference>
<evidence type="ECO:0000313" key="12">
    <source>
        <dbReference type="EMBL" id="TYO76262.1"/>
    </source>
</evidence>
<evidence type="ECO:0000313" key="13">
    <source>
        <dbReference type="Proteomes" id="UP000296216"/>
    </source>
</evidence>
<keyword evidence="8" id="KW-0807">Transducer</keyword>
<keyword evidence="7" id="KW-0067">ATP-binding</keyword>
<keyword evidence="4 11" id="KW-0808">Transferase</keyword>
<dbReference type="PRINTS" id="PR00344">
    <property type="entry name" value="BCTRLSENSOR"/>
</dbReference>
<evidence type="ECO:0000256" key="6">
    <source>
        <dbReference type="ARBA" id="ARBA00022777"/>
    </source>
</evidence>
<dbReference type="Gene3D" id="1.10.287.130">
    <property type="match status" value="1"/>
</dbReference>
<dbReference type="CDD" id="cd06225">
    <property type="entry name" value="HAMP"/>
    <property type="match status" value="1"/>
</dbReference>
<dbReference type="Proteomes" id="UP000323075">
    <property type="component" value="Unassembled WGS sequence"/>
</dbReference>